<evidence type="ECO:0000313" key="18">
    <source>
        <dbReference type="Proteomes" id="UP000677668"/>
    </source>
</evidence>
<evidence type="ECO:0000256" key="1">
    <source>
        <dbReference type="ARBA" id="ARBA00001936"/>
    </source>
</evidence>
<keyword evidence="14" id="KW-0963">Cytoplasm</keyword>
<name>A0ABX8B1K3_9BACT</name>
<dbReference type="InterPro" id="IPR011095">
    <property type="entry name" value="Dala_Dala_lig_C"/>
</dbReference>
<dbReference type="InterPro" id="IPR013815">
    <property type="entry name" value="ATP_grasp_subdomain_1"/>
</dbReference>
<evidence type="ECO:0000256" key="5">
    <source>
        <dbReference type="ARBA" id="ARBA00022723"/>
    </source>
</evidence>
<dbReference type="EMBL" id="CP072642">
    <property type="protein sequence ID" value="QUV94869.1"/>
    <property type="molecule type" value="Genomic_DNA"/>
</dbReference>
<keyword evidence="4 14" id="KW-0436">Ligase</keyword>
<evidence type="ECO:0000256" key="14">
    <source>
        <dbReference type="HAMAP-Rule" id="MF_00047"/>
    </source>
</evidence>
<evidence type="ECO:0000256" key="4">
    <source>
        <dbReference type="ARBA" id="ARBA00022598"/>
    </source>
</evidence>
<dbReference type="Pfam" id="PF07478">
    <property type="entry name" value="Dala_Dala_lig_C"/>
    <property type="match status" value="1"/>
</dbReference>
<keyword evidence="10 14" id="KW-0573">Peptidoglycan synthesis</keyword>
<keyword evidence="8" id="KW-0460">Magnesium</keyword>
<dbReference type="PANTHER" id="PTHR23132:SF25">
    <property type="entry name" value="D-ALANINE--D-ALANINE LIGASE A"/>
    <property type="match status" value="1"/>
</dbReference>
<evidence type="ECO:0000256" key="10">
    <source>
        <dbReference type="ARBA" id="ARBA00022984"/>
    </source>
</evidence>
<accession>A0ABX8B1K3</accession>
<comment type="cofactor">
    <cofactor evidence="1">
        <name>Mn(2+)</name>
        <dbReference type="ChEBI" id="CHEBI:29035"/>
    </cofactor>
</comment>
<dbReference type="NCBIfam" id="TIGR01205">
    <property type="entry name" value="D_ala_D_alaTIGR"/>
    <property type="match status" value="1"/>
</dbReference>
<evidence type="ECO:0000256" key="12">
    <source>
        <dbReference type="ARBA" id="ARBA00023316"/>
    </source>
</evidence>
<comment type="function">
    <text evidence="14">Cell wall formation.</text>
</comment>
<keyword evidence="7 15" id="KW-0067">ATP-binding</keyword>
<dbReference type="InterPro" id="IPR005905">
    <property type="entry name" value="D_ala_D_ala"/>
</dbReference>
<keyword evidence="5" id="KW-0479">Metal-binding</keyword>
<gene>
    <name evidence="14" type="primary">ddl</name>
    <name evidence="17" type="ORF">J8C05_05380</name>
</gene>
<dbReference type="SUPFAM" id="SSF52440">
    <property type="entry name" value="PreATP-grasp domain"/>
    <property type="match status" value="1"/>
</dbReference>
<evidence type="ECO:0000256" key="3">
    <source>
        <dbReference type="ARBA" id="ARBA00010871"/>
    </source>
</evidence>
<dbReference type="InterPro" id="IPR011127">
    <property type="entry name" value="Dala_Dala_lig_N"/>
</dbReference>
<dbReference type="Gene3D" id="3.30.1490.20">
    <property type="entry name" value="ATP-grasp fold, A domain"/>
    <property type="match status" value="1"/>
</dbReference>
<evidence type="ECO:0000256" key="11">
    <source>
        <dbReference type="ARBA" id="ARBA00023211"/>
    </source>
</evidence>
<evidence type="ECO:0000256" key="9">
    <source>
        <dbReference type="ARBA" id="ARBA00022960"/>
    </source>
</evidence>
<dbReference type="Pfam" id="PF01820">
    <property type="entry name" value="Dala_Dala_lig_N"/>
    <property type="match status" value="1"/>
</dbReference>
<keyword evidence="11" id="KW-0464">Manganese</keyword>
<dbReference type="PROSITE" id="PS00843">
    <property type="entry name" value="DALA_DALA_LIGASE_1"/>
    <property type="match status" value="1"/>
</dbReference>
<organism evidence="17 18">
    <name type="scientific">Chloracidobacterium sp. N</name>
    <dbReference type="NCBI Taxonomy" id="2821540"/>
    <lineage>
        <taxon>Bacteria</taxon>
        <taxon>Pseudomonadati</taxon>
        <taxon>Acidobacteriota</taxon>
        <taxon>Terriglobia</taxon>
        <taxon>Terriglobales</taxon>
        <taxon>Acidobacteriaceae</taxon>
        <taxon>Chloracidobacterium</taxon>
        <taxon>Chloracidobacterium aggregatum</taxon>
    </lineage>
</organism>
<dbReference type="InterPro" id="IPR016185">
    <property type="entry name" value="PreATP-grasp_dom_sf"/>
</dbReference>
<proteinExistence type="inferred from homology"/>
<evidence type="ECO:0000313" key="17">
    <source>
        <dbReference type="EMBL" id="QUV94869.1"/>
    </source>
</evidence>
<evidence type="ECO:0000259" key="16">
    <source>
        <dbReference type="PROSITE" id="PS50975"/>
    </source>
</evidence>
<keyword evidence="18" id="KW-1185">Reference proteome</keyword>
<dbReference type="PIRSF" id="PIRSF039102">
    <property type="entry name" value="Ddl/VanB"/>
    <property type="match status" value="1"/>
</dbReference>
<evidence type="ECO:0000256" key="15">
    <source>
        <dbReference type="PROSITE-ProRule" id="PRU00409"/>
    </source>
</evidence>
<feature type="domain" description="ATP-grasp" evidence="16">
    <location>
        <begin position="154"/>
        <end position="361"/>
    </location>
</feature>
<dbReference type="SUPFAM" id="SSF56059">
    <property type="entry name" value="Glutathione synthetase ATP-binding domain-like"/>
    <property type="match status" value="1"/>
</dbReference>
<comment type="pathway">
    <text evidence="14">Cell wall biogenesis; peptidoglycan biosynthesis.</text>
</comment>
<comment type="cofactor">
    <cofactor evidence="2">
        <name>Mg(2+)</name>
        <dbReference type="ChEBI" id="CHEBI:18420"/>
    </cofactor>
</comment>
<dbReference type="HAMAP" id="MF_00047">
    <property type="entry name" value="Dala_Dala_lig"/>
    <property type="match status" value="1"/>
</dbReference>
<dbReference type="PANTHER" id="PTHR23132">
    <property type="entry name" value="D-ALANINE--D-ALANINE LIGASE"/>
    <property type="match status" value="1"/>
</dbReference>
<evidence type="ECO:0000256" key="13">
    <source>
        <dbReference type="ARBA" id="ARBA00047614"/>
    </source>
</evidence>
<protein>
    <recommendedName>
        <fullName evidence="14">D-alanine--D-alanine ligase</fullName>
        <ecNumber evidence="14">6.3.2.4</ecNumber>
    </recommendedName>
    <alternativeName>
        <fullName evidence="14">D-Ala-D-Ala ligase</fullName>
    </alternativeName>
    <alternativeName>
        <fullName evidence="14">D-alanylalanine synthetase</fullName>
    </alternativeName>
</protein>
<dbReference type="Gene3D" id="3.40.50.20">
    <property type="match status" value="1"/>
</dbReference>
<evidence type="ECO:0000256" key="2">
    <source>
        <dbReference type="ARBA" id="ARBA00001946"/>
    </source>
</evidence>
<dbReference type="Gene3D" id="3.30.470.20">
    <property type="entry name" value="ATP-grasp fold, B domain"/>
    <property type="match status" value="1"/>
</dbReference>
<keyword evidence="12 14" id="KW-0961">Cell wall biogenesis/degradation</keyword>
<dbReference type="NCBIfam" id="NF002528">
    <property type="entry name" value="PRK01966.1-4"/>
    <property type="match status" value="1"/>
</dbReference>
<dbReference type="EC" id="6.3.2.4" evidence="14"/>
<keyword evidence="6 15" id="KW-0547">Nucleotide-binding</keyword>
<keyword evidence="9 14" id="KW-0133">Cell shape</keyword>
<evidence type="ECO:0000256" key="8">
    <source>
        <dbReference type="ARBA" id="ARBA00022842"/>
    </source>
</evidence>
<evidence type="ECO:0000256" key="6">
    <source>
        <dbReference type="ARBA" id="ARBA00022741"/>
    </source>
</evidence>
<evidence type="ECO:0000256" key="7">
    <source>
        <dbReference type="ARBA" id="ARBA00022840"/>
    </source>
</evidence>
<comment type="catalytic activity">
    <reaction evidence="13 14">
        <text>2 D-alanine + ATP = D-alanyl-D-alanine + ADP + phosphate + H(+)</text>
        <dbReference type="Rhea" id="RHEA:11224"/>
        <dbReference type="ChEBI" id="CHEBI:15378"/>
        <dbReference type="ChEBI" id="CHEBI:30616"/>
        <dbReference type="ChEBI" id="CHEBI:43474"/>
        <dbReference type="ChEBI" id="CHEBI:57416"/>
        <dbReference type="ChEBI" id="CHEBI:57822"/>
        <dbReference type="ChEBI" id="CHEBI:456216"/>
        <dbReference type="EC" id="6.3.2.4"/>
    </reaction>
</comment>
<dbReference type="PROSITE" id="PS00844">
    <property type="entry name" value="DALA_DALA_LIGASE_2"/>
    <property type="match status" value="1"/>
</dbReference>
<dbReference type="Proteomes" id="UP000677668">
    <property type="component" value="Chromosome 1"/>
</dbReference>
<reference evidence="17 18" key="1">
    <citation type="submission" date="2021-03" db="EMBL/GenBank/DDBJ databases">
        <title>Genomic and phenotypic characterization of Chloracidobacterium isolates provides evidence for multiple species.</title>
        <authorList>
            <person name="Saini M.K."/>
            <person name="Costas A.M.G."/>
            <person name="Tank M."/>
            <person name="Bryant D.A."/>
        </authorList>
    </citation>
    <scope>NUCLEOTIDE SEQUENCE [LARGE SCALE GENOMIC DNA]</scope>
    <source>
        <strain evidence="17 18">N</strain>
    </source>
</reference>
<dbReference type="PROSITE" id="PS50975">
    <property type="entry name" value="ATP_GRASP"/>
    <property type="match status" value="1"/>
</dbReference>
<comment type="subcellular location">
    <subcellularLocation>
        <location evidence="14">Cytoplasm</location>
    </subcellularLocation>
</comment>
<sequence length="386" mass="41210">MFSAENLSKESFVNKQLAVGVIFGGRSSEHEVSLRSAATILSALDPEKYHAIPIGITRSGVWVAGPAATEMLSPGGASPGQVGGQVGGVESPPPTRILASLSNVLGELDVVIPVLHGTYGEDGTIQGLLEMLGIPYVGCGVLASAAGMDKIVMKQLFRQSGLPVVEFRWFTSQDWAVQGDALQSDILRQLGLPVFVKPANLGSSVGITRVDDPADFATAVALAVQYDRRIIVEKGYDVREIEVSVLGNEQPEASVPGEIISGAAFYDYADKYSPDSQSQLVIPAPLAPEQTEQVRHLAVRAFQAIDGAGLARVDFFLLRQTNTLVVNEINTMPGFTRISMYPKLWEASGWSLPAVLDRLIDLAFARHAEKSRLACGLPLETSAGQP</sequence>
<comment type="similarity">
    <text evidence="3 14">Belongs to the D-alanine--D-alanine ligase family.</text>
</comment>
<dbReference type="GO" id="GO:0016874">
    <property type="term" value="F:ligase activity"/>
    <property type="evidence" value="ECO:0007669"/>
    <property type="project" value="UniProtKB-KW"/>
</dbReference>
<dbReference type="RefSeq" id="WP_211423132.1">
    <property type="nucleotide sequence ID" value="NZ_CP072642.1"/>
</dbReference>
<dbReference type="InterPro" id="IPR011761">
    <property type="entry name" value="ATP-grasp"/>
</dbReference>
<dbReference type="InterPro" id="IPR000291">
    <property type="entry name" value="D-Ala_lig_Van_CS"/>
</dbReference>